<comment type="caution">
    <text evidence="7">The sequence shown here is derived from an EMBL/GenBank/DDBJ whole genome shotgun (WGS) entry which is preliminary data.</text>
</comment>
<keyword evidence="5" id="KW-0472">Membrane</keyword>
<dbReference type="InterPro" id="IPR011989">
    <property type="entry name" value="ARM-like"/>
</dbReference>
<evidence type="ECO:0000256" key="4">
    <source>
        <dbReference type="ARBA" id="ARBA00022927"/>
    </source>
</evidence>
<dbReference type="EMBL" id="MIGC01000638">
    <property type="protein sequence ID" value="PHJ24562.1"/>
    <property type="molecule type" value="Genomic_DNA"/>
</dbReference>
<feature type="non-terminal residue" evidence="7">
    <location>
        <position position="90"/>
    </location>
</feature>
<gene>
    <name evidence="7" type="ORF">CSUI_001584</name>
</gene>
<dbReference type="GO" id="GO:0006886">
    <property type="term" value="P:intracellular protein transport"/>
    <property type="evidence" value="ECO:0007669"/>
    <property type="project" value="InterPro"/>
</dbReference>
<dbReference type="InterPro" id="IPR026739">
    <property type="entry name" value="AP_beta"/>
</dbReference>
<dbReference type="GeneID" id="94425000"/>
<sequence length="90" mass="10430">MRLLDKITNPDTVKVIQRKLCAPLVTLLSAEPEIQYVALRNMDLIVQKRPSILASEVKMFFCKYNDPVYVKIEKLEILVRLASERNIDQV</sequence>
<keyword evidence="8" id="KW-1185">Reference proteome</keyword>
<dbReference type="GO" id="GO:0012505">
    <property type="term" value="C:endomembrane system"/>
    <property type="evidence" value="ECO:0007669"/>
    <property type="project" value="UniProtKB-SubCell"/>
</dbReference>
<dbReference type="GO" id="GO:0016192">
    <property type="term" value="P:vesicle-mediated transport"/>
    <property type="evidence" value="ECO:0007669"/>
    <property type="project" value="InterPro"/>
</dbReference>
<evidence type="ECO:0000313" key="8">
    <source>
        <dbReference type="Proteomes" id="UP000221165"/>
    </source>
</evidence>
<dbReference type="InterPro" id="IPR002553">
    <property type="entry name" value="Clathrin/coatomer_adapt-like_N"/>
</dbReference>
<evidence type="ECO:0000256" key="5">
    <source>
        <dbReference type="ARBA" id="ARBA00023136"/>
    </source>
</evidence>
<reference evidence="7 8" key="1">
    <citation type="journal article" date="2017" name="Int. J. Parasitol.">
        <title>The genome of the protozoan parasite Cystoisospora suis and a reverse vaccinology approach to identify vaccine candidates.</title>
        <authorList>
            <person name="Palmieri N."/>
            <person name="Shrestha A."/>
            <person name="Ruttkowski B."/>
            <person name="Beck T."/>
            <person name="Vogl C."/>
            <person name="Tomley F."/>
            <person name="Blake D.P."/>
            <person name="Joachim A."/>
        </authorList>
    </citation>
    <scope>NUCLEOTIDE SEQUENCE [LARGE SCALE GENOMIC DNA]</scope>
    <source>
        <strain evidence="7 8">Wien I</strain>
    </source>
</reference>
<evidence type="ECO:0000313" key="7">
    <source>
        <dbReference type="EMBL" id="PHJ24562.1"/>
    </source>
</evidence>
<proteinExistence type="inferred from homology"/>
<dbReference type="Proteomes" id="UP000221165">
    <property type="component" value="Unassembled WGS sequence"/>
</dbReference>
<dbReference type="AlphaFoldDB" id="A0A2C6LBX1"/>
<dbReference type="InterPro" id="IPR016024">
    <property type="entry name" value="ARM-type_fold"/>
</dbReference>
<evidence type="ECO:0000256" key="2">
    <source>
        <dbReference type="ARBA" id="ARBA00006613"/>
    </source>
</evidence>
<keyword evidence="4" id="KW-0653">Protein transport</keyword>
<dbReference type="Gene3D" id="1.25.10.10">
    <property type="entry name" value="Leucine-rich Repeat Variant"/>
    <property type="match status" value="1"/>
</dbReference>
<dbReference type="Pfam" id="PF01602">
    <property type="entry name" value="Adaptin_N"/>
    <property type="match status" value="1"/>
</dbReference>
<dbReference type="PANTHER" id="PTHR11134">
    <property type="entry name" value="ADAPTOR COMPLEX SUBUNIT BETA FAMILY MEMBER"/>
    <property type="match status" value="1"/>
</dbReference>
<comment type="subcellular location">
    <subcellularLocation>
        <location evidence="1">Endomembrane system</location>
    </subcellularLocation>
</comment>
<dbReference type="VEuPathDB" id="ToxoDB:CSUI_001584"/>
<organism evidence="7 8">
    <name type="scientific">Cystoisospora suis</name>
    <dbReference type="NCBI Taxonomy" id="483139"/>
    <lineage>
        <taxon>Eukaryota</taxon>
        <taxon>Sar</taxon>
        <taxon>Alveolata</taxon>
        <taxon>Apicomplexa</taxon>
        <taxon>Conoidasida</taxon>
        <taxon>Coccidia</taxon>
        <taxon>Eucoccidiorida</taxon>
        <taxon>Eimeriorina</taxon>
        <taxon>Sarcocystidae</taxon>
        <taxon>Cystoisospora</taxon>
    </lineage>
</organism>
<dbReference type="RefSeq" id="XP_067926235.1">
    <property type="nucleotide sequence ID" value="XM_068061789.1"/>
</dbReference>
<dbReference type="GO" id="GO:0030117">
    <property type="term" value="C:membrane coat"/>
    <property type="evidence" value="ECO:0007669"/>
    <property type="project" value="InterPro"/>
</dbReference>
<protein>
    <submittedName>
        <fullName evidence="7">Beta adaptin protein</fullName>
    </submittedName>
</protein>
<dbReference type="OrthoDB" id="10254310at2759"/>
<evidence type="ECO:0000259" key="6">
    <source>
        <dbReference type="Pfam" id="PF01602"/>
    </source>
</evidence>
<accession>A0A2C6LBX1</accession>
<evidence type="ECO:0000256" key="1">
    <source>
        <dbReference type="ARBA" id="ARBA00004308"/>
    </source>
</evidence>
<dbReference type="SUPFAM" id="SSF48371">
    <property type="entry name" value="ARM repeat"/>
    <property type="match status" value="1"/>
</dbReference>
<name>A0A2C6LBX1_9APIC</name>
<feature type="domain" description="Clathrin/coatomer adaptor adaptin-like N-terminal" evidence="6">
    <location>
        <begin position="18"/>
        <end position="90"/>
    </location>
</feature>
<keyword evidence="3" id="KW-0813">Transport</keyword>
<evidence type="ECO:0000256" key="3">
    <source>
        <dbReference type="ARBA" id="ARBA00022448"/>
    </source>
</evidence>
<comment type="similarity">
    <text evidence="2">Belongs to the adaptor complexes large subunit family.</text>
</comment>